<organism evidence="10 11">
    <name type="scientific">Recurvomyces mirabilis</name>
    <dbReference type="NCBI Taxonomy" id="574656"/>
    <lineage>
        <taxon>Eukaryota</taxon>
        <taxon>Fungi</taxon>
        <taxon>Dikarya</taxon>
        <taxon>Ascomycota</taxon>
        <taxon>Pezizomycotina</taxon>
        <taxon>Dothideomycetes</taxon>
        <taxon>Dothideomycetidae</taxon>
        <taxon>Mycosphaerellales</taxon>
        <taxon>Teratosphaeriaceae</taxon>
        <taxon>Recurvomyces</taxon>
    </lineage>
</organism>
<dbReference type="GO" id="GO:0019776">
    <property type="term" value="F:Atg8-family ligase activity"/>
    <property type="evidence" value="ECO:0007669"/>
    <property type="project" value="TreeGrafter"/>
</dbReference>
<dbReference type="GO" id="GO:0034727">
    <property type="term" value="P:piecemeal microautophagy of the nucleus"/>
    <property type="evidence" value="ECO:0007669"/>
    <property type="project" value="TreeGrafter"/>
</dbReference>
<dbReference type="GO" id="GO:0061908">
    <property type="term" value="C:phagophore"/>
    <property type="evidence" value="ECO:0007669"/>
    <property type="project" value="TreeGrafter"/>
</dbReference>
<dbReference type="Proteomes" id="UP001274830">
    <property type="component" value="Unassembled WGS sequence"/>
</dbReference>
<dbReference type="GO" id="GO:0006995">
    <property type="term" value="P:cellular response to nitrogen starvation"/>
    <property type="evidence" value="ECO:0007669"/>
    <property type="project" value="TreeGrafter"/>
</dbReference>
<dbReference type="Gene3D" id="1.10.246.190">
    <property type="entry name" value="Autophagy protein Apg5, helix rich domain"/>
    <property type="match status" value="1"/>
</dbReference>
<dbReference type="InterPro" id="IPR048939">
    <property type="entry name" value="ATG5_UblA"/>
</dbReference>
<comment type="similarity">
    <text evidence="2 6">Belongs to the ATG5 family.</text>
</comment>
<reference evidence="10" key="1">
    <citation type="submission" date="2023-07" db="EMBL/GenBank/DDBJ databases">
        <title>Black Yeasts Isolated from many extreme environments.</title>
        <authorList>
            <person name="Coleine C."/>
            <person name="Stajich J.E."/>
            <person name="Selbmann L."/>
        </authorList>
    </citation>
    <scope>NUCLEOTIDE SEQUENCE</scope>
    <source>
        <strain evidence="10">CCFEE 5485</strain>
    </source>
</reference>
<dbReference type="RefSeq" id="XP_064695449.1">
    <property type="nucleotide sequence ID" value="XM_064836816.1"/>
</dbReference>
<dbReference type="GO" id="GO:0044233">
    <property type="term" value="C:mitochondria-associated endoplasmic reticulum membrane contact site"/>
    <property type="evidence" value="ECO:0007669"/>
    <property type="project" value="TreeGrafter"/>
</dbReference>
<feature type="domain" description="Autophagy protein ATG5 alpha-helical bundle region" evidence="8">
    <location>
        <begin position="153"/>
        <end position="209"/>
    </location>
</feature>
<keyword evidence="5 6" id="KW-0072">Autophagy</keyword>
<feature type="domain" description="Autophagy protein ATG5 UblA" evidence="9">
    <location>
        <begin position="15"/>
        <end position="137"/>
    </location>
</feature>
<dbReference type="Pfam" id="PF20637">
    <property type="entry name" value="ATG5_HBR"/>
    <property type="match status" value="1"/>
</dbReference>
<proteinExistence type="inferred from homology"/>
<evidence type="ECO:0000259" key="7">
    <source>
        <dbReference type="Pfam" id="PF04106"/>
    </source>
</evidence>
<dbReference type="EMBL" id="JAUTXT010000006">
    <property type="protein sequence ID" value="KAK3677570.1"/>
    <property type="molecule type" value="Genomic_DNA"/>
</dbReference>
<dbReference type="Pfam" id="PF04106">
    <property type="entry name" value="ATG5_UblB"/>
    <property type="match status" value="1"/>
</dbReference>
<dbReference type="InterPro" id="IPR042526">
    <property type="entry name" value="Atg5_HR"/>
</dbReference>
<dbReference type="GO" id="GO:0005776">
    <property type="term" value="C:autophagosome"/>
    <property type="evidence" value="ECO:0007669"/>
    <property type="project" value="TreeGrafter"/>
</dbReference>
<feature type="domain" description="Autophagy protein ATG5 UblB" evidence="7">
    <location>
        <begin position="217"/>
        <end position="321"/>
    </location>
</feature>
<comment type="subcellular location">
    <subcellularLocation>
        <location evidence="1 6">Preautophagosomal structure membrane</location>
        <topology evidence="1 6">Peripheral membrane protein</topology>
    </subcellularLocation>
</comment>
<evidence type="ECO:0000259" key="9">
    <source>
        <dbReference type="Pfam" id="PF20638"/>
    </source>
</evidence>
<dbReference type="InterPro" id="IPR048318">
    <property type="entry name" value="ATG5_UblB"/>
</dbReference>
<evidence type="ECO:0000259" key="8">
    <source>
        <dbReference type="Pfam" id="PF20637"/>
    </source>
</evidence>
<dbReference type="GO" id="GO:0034274">
    <property type="term" value="C:Atg12-Atg5-Atg16 complex"/>
    <property type="evidence" value="ECO:0007669"/>
    <property type="project" value="TreeGrafter"/>
</dbReference>
<keyword evidence="6" id="KW-0813">Transport</keyword>
<dbReference type="Gene3D" id="3.10.20.90">
    <property type="entry name" value="Phosphatidylinositol 3-kinase Catalytic Subunit, Chain A, domain 1"/>
    <property type="match status" value="1"/>
</dbReference>
<comment type="caution">
    <text evidence="10">The sequence shown here is derived from an EMBL/GenBank/DDBJ whole genome shotgun (WGS) entry which is preliminary data.</text>
</comment>
<dbReference type="InterPro" id="IPR007239">
    <property type="entry name" value="Atg5"/>
</dbReference>
<keyword evidence="11" id="KW-1185">Reference proteome</keyword>
<sequence length="325" mass="35974">MPVPSERIANLQTKIWSGSLPLEIRLAAADCRTYDQSEPYIIQYPRLSYLAFLLPRLYSFFATSLIHPDISAPEAWLSFEDVPLKWNHAAGLLYDLYSGADPVNVERLGVIQSSSLHGQIPSTVSSGPLPWRLTVHYSDFPHDQLIQLDLDGRTMLDAFINAVKEADFIRNGTARTVMSLSKEDSDRLWLAVRTHDRTLFNSMNTKLLNPPGLELRHVPIKVYLPTSASQPASDTIPEETTMATAGHIRVVQFLAPLLLPSKHPQTLGTALNTALPTIFPSRRNPLLAQPVLHGAAVPMVANLEELSRAVAYTDGFLHVAIVMLG</sequence>
<dbReference type="GeneID" id="89961352"/>
<dbReference type="PANTHER" id="PTHR13040:SF2">
    <property type="entry name" value="AUTOPHAGY PROTEIN 5"/>
    <property type="match status" value="1"/>
</dbReference>
<name>A0AAE0WU00_9PEZI</name>
<evidence type="ECO:0000256" key="2">
    <source>
        <dbReference type="ARBA" id="ARBA00006910"/>
    </source>
</evidence>
<accession>A0AAE0WU00</accession>
<dbReference type="InterPro" id="IPR042527">
    <property type="entry name" value="Atg5_UblA_dom_sf"/>
</dbReference>
<evidence type="ECO:0000256" key="5">
    <source>
        <dbReference type="ARBA" id="ARBA00023006"/>
    </source>
</evidence>
<protein>
    <recommendedName>
        <fullName evidence="6">Autophagy protein 5</fullName>
    </recommendedName>
</protein>
<dbReference type="InterPro" id="IPR048940">
    <property type="entry name" value="ATG5_HBR"/>
</dbReference>
<gene>
    <name evidence="10" type="primary">atg5</name>
    <name evidence="10" type="ORF">LTR78_002420</name>
</gene>
<dbReference type="GO" id="GO:0000422">
    <property type="term" value="P:autophagy of mitochondrion"/>
    <property type="evidence" value="ECO:0007669"/>
    <property type="project" value="TreeGrafter"/>
</dbReference>
<evidence type="ECO:0000256" key="1">
    <source>
        <dbReference type="ARBA" id="ARBA00004623"/>
    </source>
</evidence>
<keyword evidence="3 6" id="KW-1017">Isopeptide bond</keyword>
<evidence type="ECO:0000313" key="11">
    <source>
        <dbReference type="Proteomes" id="UP001274830"/>
    </source>
</evidence>
<dbReference type="Pfam" id="PF20638">
    <property type="entry name" value="ATG5_UblA"/>
    <property type="match status" value="1"/>
</dbReference>
<dbReference type="PANTHER" id="PTHR13040">
    <property type="entry name" value="AUTOPHAGY PROTEIN 5"/>
    <property type="match status" value="1"/>
</dbReference>
<dbReference type="GO" id="GO:0034045">
    <property type="term" value="C:phagophore assembly site membrane"/>
    <property type="evidence" value="ECO:0007669"/>
    <property type="project" value="UniProtKB-SubCell"/>
</dbReference>
<comment type="subunit">
    <text evidence="6">Conjugated with ATG12.</text>
</comment>
<comment type="function">
    <text evidence="6">Involved in cytoplasm to vacuole transport (Cvt) and autophagic vesicle formation.</text>
</comment>
<evidence type="ECO:0000256" key="6">
    <source>
        <dbReference type="RuleBase" id="RU361202"/>
    </source>
</evidence>
<keyword evidence="4 6" id="KW-0832">Ubl conjugation</keyword>
<keyword evidence="6" id="KW-0472">Membrane</keyword>
<dbReference type="Gene3D" id="3.10.20.620">
    <property type="match status" value="1"/>
</dbReference>
<evidence type="ECO:0000256" key="4">
    <source>
        <dbReference type="ARBA" id="ARBA00022843"/>
    </source>
</evidence>
<evidence type="ECO:0000313" key="10">
    <source>
        <dbReference type="EMBL" id="KAK3677570.1"/>
    </source>
</evidence>
<evidence type="ECO:0000256" key="3">
    <source>
        <dbReference type="ARBA" id="ARBA00022499"/>
    </source>
</evidence>
<dbReference type="AlphaFoldDB" id="A0AAE0WU00"/>